<reference evidence="2" key="1">
    <citation type="submission" date="2016-01" db="EMBL/GenBank/DDBJ databases">
        <authorList>
            <person name="Mitreva M."/>
            <person name="Pepin K.H."/>
            <person name="Mihindukulasuriya K.A."/>
            <person name="Fulton R."/>
            <person name="Fronick C."/>
            <person name="O'Laughlin M."/>
            <person name="Miner T."/>
            <person name="Herter B."/>
            <person name="Rosa B.A."/>
            <person name="Cordes M."/>
            <person name="Tomlinson C."/>
            <person name="Wollam A."/>
            <person name="Palsikar V.B."/>
            <person name="Mardis E.R."/>
            <person name="Wilson R.K."/>
        </authorList>
    </citation>
    <scope>NUCLEOTIDE SEQUENCE [LARGE SCALE GENOMIC DNA]</scope>
    <source>
        <strain evidence="2">DNF00729</strain>
    </source>
</reference>
<dbReference type="STRING" id="755172.HMPREF1863_01126"/>
<dbReference type="Proteomes" id="UP000070442">
    <property type="component" value="Unassembled WGS sequence"/>
</dbReference>
<proteinExistence type="predicted"/>
<name>A0A134AF22_9FIRM</name>
<dbReference type="PATRIC" id="fig|755172.3.peg.1086"/>
<protein>
    <submittedName>
        <fullName evidence="1">Uncharacterized protein</fullName>
    </submittedName>
</protein>
<gene>
    <name evidence="1" type="ORF">HMPREF1863_01126</name>
</gene>
<accession>A0A134AF22</accession>
<comment type="caution">
    <text evidence="1">The sequence shown here is derived from an EMBL/GenBank/DDBJ whole genome shotgun (WGS) entry which is preliminary data.</text>
</comment>
<keyword evidence="2" id="KW-1185">Reference proteome</keyword>
<evidence type="ECO:0000313" key="1">
    <source>
        <dbReference type="EMBL" id="KXB66264.1"/>
    </source>
</evidence>
<organism evidence="1 2">
    <name type="scientific">Aedoeadaptatus coxii</name>
    <dbReference type="NCBI Taxonomy" id="755172"/>
    <lineage>
        <taxon>Bacteria</taxon>
        <taxon>Bacillati</taxon>
        <taxon>Bacillota</taxon>
        <taxon>Tissierellia</taxon>
        <taxon>Tissierellales</taxon>
        <taxon>Peptoniphilaceae</taxon>
        <taxon>Aedoeadaptatus</taxon>
    </lineage>
</organism>
<evidence type="ECO:0000313" key="2">
    <source>
        <dbReference type="Proteomes" id="UP000070442"/>
    </source>
</evidence>
<dbReference type="EMBL" id="LSDG01000033">
    <property type="protein sequence ID" value="KXB66264.1"/>
    <property type="molecule type" value="Genomic_DNA"/>
</dbReference>
<dbReference type="AlphaFoldDB" id="A0A134AF22"/>
<sequence>MEKKILYYDQRYFSYFLGVNFPKALSFVKIKKIGNEVLPWAT</sequence>